<sequence length="155" mass="17644">MLKPKQLREALTKTSPYLQRNPDSFNMFVEHGRIVSTLAASLSFEYQYQLNVVITDYPGDVDLIIVPMLAWLRVNQPDIMATKERRDTGYTFKADVISDNTIDLSIDLQLTERVIVKDIDGALHVDHVPEPQEPENDPTPTRLYAGGQLVSDWNE</sequence>
<dbReference type="Proteomes" id="UP000705283">
    <property type="component" value="Unassembled WGS sequence"/>
</dbReference>
<evidence type="ECO:0000313" key="3">
    <source>
        <dbReference type="Proteomes" id="UP000705283"/>
    </source>
</evidence>
<proteinExistence type="predicted"/>
<organism evidence="2 3">
    <name type="scientific">Rouxiella silvae</name>
    <dbReference type="NCBI Taxonomy" id="1646373"/>
    <lineage>
        <taxon>Bacteria</taxon>
        <taxon>Pseudomonadati</taxon>
        <taxon>Pseudomonadota</taxon>
        <taxon>Gammaproteobacteria</taxon>
        <taxon>Enterobacterales</taxon>
        <taxon>Yersiniaceae</taxon>
        <taxon>Rouxiella</taxon>
    </lineage>
</organism>
<reference evidence="2" key="2">
    <citation type="submission" date="2022-09" db="EMBL/GenBank/DDBJ databases">
        <title>Rouxiella aceris sp. nov., isolated from tree sap and emended description of the genus Rhouxiella.</title>
        <authorList>
            <person name="Kim I.S."/>
        </authorList>
    </citation>
    <scope>NUCLEOTIDE SEQUENCE</scope>
    <source>
        <strain evidence="2">SAP-2</strain>
    </source>
</reference>
<accession>A0AA41BVP4</accession>
<gene>
    <name evidence="2" type="ORF">ITX54_05895</name>
</gene>
<feature type="region of interest" description="Disordered" evidence="1">
    <location>
        <begin position="127"/>
        <end position="155"/>
    </location>
</feature>
<dbReference type="InterPro" id="IPR009678">
    <property type="entry name" value="Phage_tail_completion_R"/>
</dbReference>
<dbReference type="EMBL" id="JADMKS010000002">
    <property type="protein sequence ID" value="MBF6636196.1"/>
    <property type="molecule type" value="Genomic_DNA"/>
</dbReference>
<protein>
    <submittedName>
        <fullName evidence="2">Phage tail protein</fullName>
    </submittedName>
</protein>
<name>A0AA41BVP4_9GAMM</name>
<evidence type="ECO:0000256" key="1">
    <source>
        <dbReference type="SAM" id="MobiDB-lite"/>
    </source>
</evidence>
<dbReference type="AlphaFoldDB" id="A0AA41BVP4"/>
<reference evidence="2" key="1">
    <citation type="submission" date="2020-11" db="EMBL/GenBank/DDBJ databases">
        <authorList>
            <person name="Lee S.D."/>
        </authorList>
    </citation>
    <scope>NUCLEOTIDE SEQUENCE</scope>
    <source>
        <strain evidence="2">SAP-2</strain>
    </source>
</reference>
<comment type="caution">
    <text evidence="2">The sequence shown here is derived from an EMBL/GenBank/DDBJ whole genome shotgun (WGS) entry which is preliminary data.</text>
</comment>
<evidence type="ECO:0000313" key="2">
    <source>
        <dbReference type="EMBL" id="MBF6636196.1"/>
    </source>
</evidence>
<dbReference type="RefSeq" id="WP_194977655.1">
    <property type="nucleotide sequence ID" value="NZ_JADMKS010000002.1"/>
</dbReference>
<dbReference type="Pfam" id="PF06891">
    <property type="entry name" value="P2_Phage_GpR"/>
    <property type="match status" value="1"/>
</dbReference>